<dbReference type="InterPro" id="IPR028098">
    <property type="entry name" value="Glyco_trans_4-like_N"/>
</dbReference>
<dbReference type="PANTHER" id="PTHR45947">
    <property type="entry name" value="SULFOQUINOVOSYL TRANSFERASE SQD2"/>
    <property type="match status" value="1"/>
</dbReference>
<proteinExistence type="predicted"/>
<evidence type="ECO:0000259" key="4">
    <source>
        <dbReference type="Pfam" id="PF13439"/>
    </source>
</evidence>
<protein>
    <recommendedName>
        <fullName evidence="7">Glycosyltransferase</fullName>
    </recommendedName>
</protein>
<dbReference type="PANTHER" id="PTHR45947:SF3">
    <property type="entry name" value="SULFOQUINOVOSYL TRANSFERASE SQD2"/>
    <property type="match status" value="1"/>
</dbReference>
<dbReference type="Proteomes" id="UP000646523">
    <property type="component" value="Unassembled WGS sequence"/>
</dbReference>
<dbReference type="InterPro" id="IPR001296">
    <property type="entry name" value="Glyco_trans_1"/>
</dbReference>
<reference evidence="5" key="2">
    <citation type="submission" date="2020-09" db="EMBL/GenBank/DDBJ databases">
        <authorList>
            <person name="Sun Q."/>
            <person name="Zhou Y."/>
        </authorList>
    </citation>
    <scope>NUCLEOTIDE SEQUENCE</scope>
    <source>
        <strain evidence="5">CGMCC 4.7368</strain>
    </source>
</reference>
<dbReference type="SUPFAM" id="SSF53756">
    <property type="entry name" value="UDP-Glycosyltransferase/glycogen phosphorylase"/>
    <property type="match status" value="1"/>
</dbReference>
<reference evidence="5" key="1">
    <citation type="journal article" date="2014" name="Int. J. Syst. Evol. Microbiol.">
        <title>Complete genome sequence of Corynebacterium casei LMG S-19264T (=DSM 44701T), isolated from a smear-ripened cheese.</title>
        <authorList>
            <consortium name="US DOE Joint Genome Institute (JGI-PGF)"/>
            <person name="Walter F."/>
            <person name="Albersmeier A."/>
            <person name="Kalinowski J."/>
            <person name="Ruckert C."/>
        </authorList>
    </citation>
    <scope>NUCLEOTIDE SEQUENCE</scope>
    <source>
        <strain evidence="5">CGMCC 4.7368</strain>
    </source>
</reference>
<evidence type="ECO:0000313" key="6">
    <source>
        <dbReference type="Proteomes" id="UP000646523"/>
    </source>
</evidence>
<evidence type="ECO:0000256" key="1">
    <source>
        <dbReference type="ARBA" id="ARBA00022676"/>
    </source>
</evidence>
<accession>A0A918DFL2</accession>
<dbReference type="CDD" id="cd03801">
    <property type="entry name" value="GT4_PimA-like"/>
    <property type="match status" value="1"/>
</dbReference>
<keyword evidence="1" id="KW-0328">Glycosyltransferase</keyword>
<feature type="domain" description="Glycosyl transferase family 1" evidence="3">
    <location>
        <begin position="190"/>
        <end position="339"/>
    </location>
</feature>
<dbReference type="GO" id="GO:1901137">
    <property type="term" value="P:carbohydrate derivative biosynthetic process"/>
    <property type="evidence" value="ECO:0007669"/>
    <property type="project" value="UniProtKB-ARBA"/>
</dbReference>
<gene>
    <name evidence="5" type="ORF">GCM10012289_09770</name>
</gene>
<dbReference type="EMBL" id="BMNH01000002">
    <property type="protein sequence ID" value="GGO63238.1"/>
    <property type="molecule type" value="Genomic_DNA"/>
</dbReference>
<keyword evidence="6" id="KW-1185">Reference proteome</keyword>
<sequence>MSPVITALDLPAGSPGGSVELLYDLYTGVAPPIAAQVFMLAPESPEVKAPAGIRLVTARGKCVSGPPFWSYVEHLRRALDPHINRGEVAAVHLQHLTFGATPALIGLLPKHPRLVLVHGTDLIFAARHQTQRRVLLHAVKAARRIVVPTAAMADMLAQLTEVRGTDIVQIPWGIPDELLHTPPQRAMRQGALRLLYAGRLSSEKGVAALARALADVGGLHLSVAAPAAEYAACKADLARTGCRLSYLGWLPRRMLWRVFAEHDLLLMPSTTLEAFGLVAVEAQACGLPVAYRPVPGLTEVVGDSALPVDLADSAALARVLAQAEADPSMLDDLRAAGRRNAARFPLSATATALTDLTAQIA</sequence>
<evidence type="ECO:0000313" key="5">
    <source>
        <dbReference type="EMBL" id="GGO63238.1"/>
    </source>
</evidence>
<keyword evidence="2" id="KW-0808">Transferase</keyword>
<dbReference type="Gene3D" id="3.40.50.2000">
    <property type="entry name" value="Glycogen Phosphorylase B"/>
    <property type="match status" value="2"/>
</dbReference>
<evidence type="ECO:0008006" key="7">
    <source>
        <dbReference type="Google" id="ProtNLM"/>
    </source>
</evidence>
<dbReference type="InterPro" id="IPR050194">
    <property type="entry name" value="Glycosyltransferase_grp1"/>
</dbReference>
<evidence type="ECO:0000259" key="3">
    <source>
        <dbReference type="Pfam" id="PF00534"/>
    </source>
</evidence>
<comment type="caution">
    <text evidence="5">The sequence shown here is derived from an EMBL/GenBank/DDBJ whole genome shotgun (WGS) entry which is preliminary data.</text>
</comment>
<dbReference type="RefSeq" id="WP_189122751.1">
    <property type="nucleotide sequence ID" value="NZ_BMNH01000002.1"/>
</dbReference>
<organism evidence="5 6">
    <name type="scientific">Nonomuraea cavernae</name>
    <dbReference type="NCBI Taxonomy" id="2045107"/>
    <lineage>
        <taxon>Bacteria</taxon>
        <taxon>Bacillati</taxon>
        <taxon>Actinomycetota</taxon>
        <taxon>Actinomycetes</taxon>
        <taxon>Streptosporangiales</taxon>
        <taxon>Streptosporangiaceae</taxon>
        <taxon>Nonomuraea</taxon>
    </lineage>
</organism>
<dbReference type="Pfam" id="PF13439">
    <property type="entry name" value="Glyco_transf_4"/>
    <property type="match status" value="1"/>
</dbReference>
<evidence type="ECO:0000256" key="2">
    <source>
        <dbReference type="ARBA" id="ARBA00022679"/>
    </source>
</evidence>
<dbReference type="AlphaFoldDB" id="A0A918DFL2"/>
<name>A0A918DFL2_9ACTN</name>
<dbReference type="GO" id="GO:0016757">
    <property type="term" value="F:glycosyltransferase activity"/>
    <property type="evidence" value="ECO:0007669"/>
    <property type="project" value="UniProtKB-KW"/>
</dbReference>
<feature type="domain" description="Glycosyltransferase subfamily 4-like N-terminal" evidence="4">
    <location>
        <begin position="36"/>
        <end position="177"/>
    </location>
</feature>
<dbReference type="Pfam" id="PF00534">
    <property type="entry name" value="Glycos_transf_1"/>
    <property type="match status" value="1"/>
</dbReference>